<proteinExistence type="predicted"/>
<evidence type="ECO:0000256" key="1">
    <source>
        <dbReference type="SAM" id="Phobius"/>
    </source>
</evidence>
<keyword evidence="1" id="KW-1133">Transmembrane helix</keyword>
<keyword evidence="1" id="KW-0472">Membrane</keyword>
<reference evidence="2" key="2">
    <citation type="journal article" date="2015" name="Fish Shellfish Immunol.">
        <title>Early steps in the European eel (Anguilla anguilla)-Vibrio vulnificus interaction in the gills: Role of the RtxA13 toxin.</title>
        <authorList>
            <person name="Callol A."/>
            <person name="Pajuelo D."/>
            <person name="Ebbesson L."/>
            <person name="Teles M."/>
            <person name="MacKenzie S."/>
            <person name="Amaro C."/>
        </authorList>
    </citation>
    <scope>NUCLEOTIDE SEQUENCE</scope>
</reference>
<evidence type="ECO:0000313" key="2">
    <source>
        <dbReference type="EMBL" id="JAH99793.1"/>
    </source>
</evidence>
<dbReference type="EMBL" id="GBXM01008784">
    <property type="protein sequence ID" value="JAH99793.1"/>
    <property type="molecule type" value="Transcribed_RNA"/>
</dbReference>
<sequence length="37" mass="4486">MTMQKFKRIEDRIHPLLLIIIAISNTTLHQYMSLTEW</sequence>
<organism evidence="2">
    <name type="scientific">Anguilla anguilla</name>
    <name type="common">European freshwater eel</name>
    <name type="synonym">Muraena anguilla</name>
    <dbReference type="NCBI Taxonomy" id="7936"/>
    <lineage>
        <taxon>Eukaryota</taxon>
        <taxon>Metazoa</taxon>
        <taxon>Chordata</taxon>
        <taxon>Craniata</taxon>
        <taxon>Vertebrata</taxon>
        <taxon>Euteleostomi</taxon>
        <taxon>Actinopterygii</taxon>
        <taxon>Neopterygii</taxon>
        <taxon>Teleostei</taxon>
        <taxon>Anguilliformes</taxon>
        <taxon>Anguillidae</taxon>
        <taxon>Anguilla</taxon>
    </lineage>
</organism>
<dbReference type="AlphaFoldDB" id="A0A0E9XDN9"/>
<reference evidence="2" key="1">
    <citation type="submission" date="2014-11" db="EMBL/GenBank/DDBJ databases">
        <authorList>
            <person name="Amaro Gonzalez C."/>
        </authorList>
    </citation>
    <scope>NUCLEOTIDE SEQUENCE</scope>
</reference>
<protein>
    <submittedName>
        <fullName evidence="2">Uncharacterized protein</fullName>
    </submittedName>
</protein>
<keyword evidence="1" id="KW-0812">Transmembrane</keyword>
<feature type="transmembrane region" description="Helical" evidence="1">
    <location>
        <begin position="12"/>
        <end position="32"/>
    </location>
</feature>
<name>A0A0E9XDN9_ANGAN</name>
<accession>A0A0E9XDN9</accession>